<dbReference type="Proteomes" id="UP000515734">
    <property type="component" value="Chromosome"/>
</dbReference>
<dbReference type="RefSeq" id="WP_185293203.1">
    <property type="nucleotide sequence ID" value="NZ_AP023287.1"/>
</dbReference>
<feature type="transmembrane region" description="Helical" evidence="1">
    <location>
        <begin position="120"/>
        <end position="140"/>
    </location>
</feature>
<organism evidence="2 3">
    <name type="scientific">Mycolicibacterium litorale</name>
    <dbReference type="NCBI Taxonomy" id="758802"/>
    <lineage>
        <taxon>Bacteria</taxon>
        <taxon>Bacillati</taxon>
        <taxon>Actinomycetota</taxon>
        <taxon>Actinomycetes</taxon>
        <taxon>Mycobacteriales</taxon>
        <taxon>Mycobacteriaceae</taxon>
        <taxon>Mycolicibacterium</taxon>
    </lineage>
</organism>
<protein>
    <submittedName>
        <fullName evidence="2">Membrane protein</fullName>
    </submittedName>
</protein>
<dbReference type="EMBL" id="AP023287">
    <property type="protein sequence ID" value="BCI55497.1"/>
    <property type="molecule type" value="Genomic_DNA"/>
</dbReference>
<accession>A0A6S6PCX6</accession>
<gene>
    <name evidence="2" type="ORF">NIIDNTM18_47750</name>
</gene>
<keyword evidence="1" id="KW-0472">Membrane</keyword>
<dbReference type="AlphaFoldDB" id="A0A6S6PCX6"/>
<feature type="transmembrane region" description="Helical" evidence="1">
    <location>
        <begin position="77"/>
        <end position="100"/>
    </location>
</feature>
<name>A0A6S6PCX6_9MYCO</name>
<reference evidence="2 3" key="1">
    <citation type="submission" date="2020-07" db="EMBL/GenBank/DDBJ databases">
        <title>Complete genome sequence of Mycolicibacterium litorale like strain isolated from cardiac implantable electronic device infection.</title>
        <authorList>
            <person name="Fukano H."/>
            <person name="Miyama H."/>
            <person name="Hoshino Y."/>
        </authorList>
    </citation>
    <scope>NUCLEOTIDE SEQUENCE [LARGE SCALE GENOMIC DNA]</scope>
    <source>
        <strain evidence="2 3">NIIDNTM18</strain>
    </source>
</reference>
<proteinExistence type="predicted"/>
<sequence>MGPTRKRDLAGAVLLAGIVGYLAALFAYPRLFPPITLWTGLSLLGVAVAIAAWGVNVRAKIRDGEIGDGPGRLHPLAVARSVVIAKASAWVGALVAGWWAGILLQLLPQRGALRAAGEDTAGVVVAAVSALALMIAGLWLQHCCKSPPGPPEDPDAATD</sequence>
<evidence type="ECO:0000256" key="1">
    <source>
        <dbReference type="SAM" id="Phobius"/>
    </source>
</evidence>
<evidence type="ECO:0000313" key="3">
    <source>
        <dbReference type="Proteomes" id="UP000515734"/>
    </source>
</evidence>
<keyword evidence="1" id="KW-0812">Transmembrane</keyword>
<evidence type="ECO:0000313" key="2">
    <source>
        <dbReference type="EMBL" id="BCI55497.1"/>
    </source>
</evidence>
<dbReference type="Pfam" id="PF11377">
    <property type="entry name" value="DUF3180"/>
    <property type="match status" value="1"/>
</dbReference>
<keyword evidence="1" id="KW-1133">Transmembrane helix</keyword>
<feature type="transmembrane region" description="Helical" evidence="1">
    <location>
        <begin position="9"/>
        <end position="29"/>
    </location>
</feature>
<feature type="transmembrane region" description="Helical" evidence="1">
    <location>
        <begin position="35"/>
        <end position="56"/>
    </location>
</feature>
<dbReference type="InterPro" id="IPR021517">
    <property type="entry name" value="DUF3180"/>
</dbReference>